<dbReference type="PROSITE" id="PS51257">
    <property type="entry name" value="PROKAR_LIPOPROTEIN"/>
    <property type="match status" value="1"/>
</dbReference>
<feature type="chain" id="PRO_5030738248" evidence="1">
    <location>
        <begin position="22"/>
        <end position="176"/>
    </location>
</feature>
<evidence type="ECO:0000256" key="1">
    <source>
        <dbReference type="SAM" id="SignalP"/>
    </source>
</evidence>
<reference evidence="2 3" key="1">
    <citation type="submission" date="2020-04" db="EMBL/GenBank/DDBJ databases">
        <title>Whole-genome sequencing of Vibrio spp. from China reveals different genetic environments of blaCTX-M-14 among diverse lineages.</title>
        <authorList>
            <person name="Zheng Z."/>
            <person name="Ye L."/>
            <person name="Chen S."/>
        </authorList>
    </citation>
    <scope>NUCLEOTIDE SEQUENCE [LARGE SCALE GENOMIC DNA]</scope>
    <source>
        <strain evidence="2 3">Vb0551</strain>
    </source>
</reference>
<evidence type="ECO:0000313" key="2">
    <source>
        <dbReference type="EMBL" id="NMU88012.1"/>
    </source>
</evidence>
<dbReference type="AlphaFoldDB" id="A0A7Y0XGX9"/>
<evidence type="ECO:0000313" key="3">
    <source>
        <dbReference type="Proteomes" id="UP000518904"/>
    </source>
</evidence>
<dbReference type="EMBL" id="JABCLB010002834">
    <property type="protein sequence ID" value="NMU88012.1"/>
    <property type="molecule type" value="Genomic_DNA"/>
</dbReference>
<dbReference type="Proteomes" id="UP000518904">
    <property type="component" value="Unassembled WGS sequence"/>
</dbReference>
<dbReference type="InterPro" id="IPR032248">
    <property type="entry name" value="DUF4823"/>
</dbReference>
<feature type="signal peptide" evidence="1">
    <location>
        <begin position="1"/>
        <end position="21"/>
    </location>
</feature>
<proteinExistence type="predicted"/>
<comment type="caution">
    <text evidence="2">The sequence shown here is derived from an EMBL/GenBank/DDBJ whole genome shotgun (WGS) entry which is preliminary data.</text>
</comment>
<protein>
    <submittedName>
        <fullName evidence="2">DUF4823 domain-containing protein</fullName>
    </submittedName>
</protein>
<dbReference type="Pfam" id="PF16105">
    <property type="entry name" value="DUF4823"/>
    <property type="match status" value="1"/>
</dbReference>
<gene>
    <name evidence="2" type="ORF">HKB16_34760</name>
</gene>
<sequence>MKMKKRILLLSAVLSAIVGCADSHSLNVTKTDSNVQLNASNAVYIALSQDGQYGSHYYPGSGQMVSQTIKGELVATLNNVVIAKRPEDYNTALNFASSRKFDYLVYPTILHWEDRATEWSAKSDKVKVKMVVVDVKSGSVVKSGIIEGKSGLATFGGDKPQDLLPEPTKEFLSSML</sequence>
<organism evidence="2 3">
    <name type="scientific">Vibrio parahaemolyticus</name>
    <dbReference type="NCBI Taxonomy" id="670"/>
    <lineage>
        <taxon>Bacteria</taxon>
        <taxon>Pseudomonadati</taxon>
        <taxon>Pseudomonadota</taxon>
        <taxon>Gammaproteobacteria</taxon>
        <taxon>Vibrionales</taxon>
        <taxon>Vibrionaceae</taxon>
        <taxon>Vibrio</taxon>
    </lineage>
</organism>
<keyword evidence="1" id="KW-0732">Signal</keyword>
<accession>A0A7Y0XGX9</accession>
<name>A0A7Y0XGX9_VIBPH</name>